<evidence type="ECO:0000256" key="10">
    <source>
        <dbReference type="ARBA" id="ARBA00030399"/>
    </source>
</evidence>
<feature type="domain" description="SAM-dependent MTase RsmB/NOP-type" evidence="14">
    <location>
        <begin position="180"/>
        <end position="458"/>
    </location>
</feature>
<dbReference type="PANTHER" id="PTHR22807:SF61">
    <property type="entry name" value="NOL1_NOP2_SUN FAMILY PROTEIN _ ANTITERMINATION NUSB DOMAIN-CONTAINING PROTEIN"/>
    <property type="match status" value="1"/>
</dbReference>
<dbReference type="EMBL" id="JACHEO010000009">
    <property type="protein sequence ID" value="MBB5348167.1"/>
    <property type="molecule type" value="Genomic_DNA"/>
</dbReference>
<evidence type="ECO:0000256" key="1">
    <source>
        <dbReference type="ARBA" id="ARBA00002724"/>
    </source>
</evidence>
<comment type="function">
    <text evidence="1">Specifically methylates the cytosine at position 967 (m5C967) of 16S rRNA.</text>
</comment>
<dbReference type="Gene3D" id="1.10.940.10">
    <property type="entry name" value="NusB-like"/>
    <property type="match status" value="1"/>
</dbReference>
<evidence type="ECO:0000256" key="6">
    <source>
        <dbReference type="ARBA" id="ARBA00022603"/>
    </source>
</evidence>
<dbReference type="NCBIfam" id="TIGR00563">
    <property type="entry name" value="rsmB"/>
    <property type="match status" value="1"/>
</dbReference>
<comment type="subcellular location">
    <subcellularLocation>
        <location evidence="2">Cytoplasm</location>
    </subcellularLocation>
</comment>
<protein>
    <recommendedName>
        <fullName evidence="3">16S rRNA (cytosine(967)-C(5))-methyltransferase</fullName>
        <ecNumber evidence="3">2.1.1.176</ecNumber>
    </recommendedName>
    <alternativeName>
        <fullName evidence="10">16S rRNA m5C967 methyltransferase</fullName>
    </alternativeName>
    <alternativeName>
        <fullName evidence="11">rRNA (cytosine-C(5)-)-methyltransferase RsmB</fullName>
    </alternativeName>
</protein>
<dbReference type="GO" id="GO:0008649">
    <property type="term" value="F:rRNA methyltransferase activity"/>
    <property type="evidence" value="ECO:0007669"/>
    <property type="project" value="InterPro"/>
</dbReference>
<keyword evidence="16" id="KW-1185">Reference proteome</keyword>
<reference evidence="15 16" key="1">
    <citation type="submission" date="2020-08" db="EMBL/GenBank/DDBJ databases">
        <title>Genomic Encyclopedia of Type Strains, Phase IV (KMG-IV): sequencing the most valuable type-strain genomes for metagenomic binning, comparative biology and taxonomic classification.</title>
        <authorList>
            <person name="Goeker M."/>
        </authorList>
    </citation>
    <scope>NUCLEOTIDE SEQUENCE [LARGE SCALE GENOMIC DNA]</scope>
    <source>
        <strain evidence="15 16">DSM 28570</strain>
    </source>
</reference>
<keyword evidence="9 13" id="KW-0694">RNA-binding</keyword>
<comment type="caution">
    <text evidence="13">Lacks conserved residue(s) required for the propagation of feature annotation.</text>
</comment>
<dbReference type="GO" id="GO:0005737">
    <property type="term" value="C:cytoplasm"/>
    <property type="evidence" value="ECO:0007669"/>
    <property type="project" value="UniProtKB-SubCell"/>
</dbReference>
<gene>
    <name evidence="15" type="ORF">HNQ81_001898</name>
</gene>
<dbReference type="GO" id="GO:0003723">
    <property type="term" value="F:RNA binding"/>
    <property type="evidence" value="ECO:0007669"/>
    <property type="project" value="UniProtKB-UniRule"/>
</dbReference>
<proteinExistence type="inferred from homology"/>
<dbReference type="Pfam" id="PF01189">
    <property type="entry name" value="Methyltr_RsmB-F"/>
    <property type="match status" value="1"/>
</dbReference>
<evidence type="ECO:0000256" key="4">
    <source>
        <dbReference type="ARBA" id="ARBA00022490"/>
    </source>
</evidence>
<feature type="binding site" evidence="13">
    <location>
        <position position="343"/>
    </location>
    <ligand>
        <name>S-adenosyl-L-methionine</name>
        <dbReference type="ChEBI" id="CHEBI:59789"/>
    </ligand>
</feature>
<keyword evidence="5" id="KW-0698">rRNA processing</keyword>
<name>A0A840UPJ1_9BACT</name>
<dbReference type="PROSITE" id="PS51686">
    <property type="entry name" value="SAM_MT_RSMB_NOP"/>
    <property type="match status" value="1"/>
</dbReference>
<evidence type="ECO:0000256" key="13">
    <source>
        <dbReference type="PROSITE-ProRule" id="PRU01023"/>
    </source>
</evidence>
<dbReference type="Pfam" id="PF01029">
    <property type="entry name" value="NusB"/>
    <property type="match status" value="1"/>
</dbReference>
<dbReference type="GO" id="GO:0006355">
    <property type="term" value="P:regulation of DNA-templated transcription"/>
    <property type="evidence" value="ECO:0007669"/>
    <property type="project" value="InterPro"/>
</dbReference>
<dbReference type="InterPro" id="IPR035926">
    <property type="entry name" value="NusB-like_sf"/>
</dbReference>
<evidence type="ECO:0000256" key="11">
    <source>
        <dbReference type="ARBA" id="ARBA00031088"/>
    </source>
</evidence>
<evidence type="ECO:0000313" key="16">
    <source>
        <dbReference type="Proteomes" id="UP000539642"/>
    </source>
</evidence>
<evidence type="ECO:0000256" key="7">
    <source>
        <dbReference type="ARBA" id="ARBA00022679"/>
    </source>
</evidence>
<comment type="catalytic activity">
    <reaction evidence="12">
        <text>cytidine(967) in 16S rRNA + S-adenosyl-L-methionine = 5-methylcytidine(967) in 16S rRNA + S-adenosyl-L-homocysteine + H(+)</text>
        <dbReference type="Rhea" id="RHEA:42748"/>
        <dbReference type="Rhea" id="RHEA-COMP:10219"/>
        <dbReference type="Rhea" id="RHEA-COMP:10220"/>
        <dbReference type="ChEBI" id="CHEBI:15378"/>
        <dbReference type="ChEBI" id="CHEBI:57856"/>
        <dbReference type="ChEBI" id="CHEBI:59789"/>
        <dbReference type="ChEBI" id="CHEBI:74483"/>
        <dbReference type="ChEBI" id="CHEBI:82748"/>
        <dbReference type="EC" id="2.1.1.176"/>
    </reaction>
</comment>
<dbReference type="SUPFAM" id="SSF53335">
    <property type="entry name" value="S-adenosyl-L-methionine-dependent methyltransferases"/>
    <property type="match status" value="1"/>
</dbReference>
<dbReference type="InterPro" id="IPR004573">
    <property type="entry name" value="rRNA_ssu_MeTfrase_B"/>
</dbReference>
<dbReference type="Pfam" id="PF22458">
    <property type="entry name" value="RsmF-B_ferredox"/>
    <property type="match status" value="1"/>
</dbReference>
<dbReference type="InterPro" id="IPR023267">
    <property type="entry name" value="RCMT"/>
</dbReference>
<evidence type="ECO:0000259" key="14">
    <source>
        <dbReference type="PROSITE" id="PS51686"/>
    </source>
</evidence>
<dbReference type="InterPro" id="IPR029063">
    <property type="entry name" value="SAM-dependent_MTases_sf"/>
</dbReference>
<keyword evidence="4" id="KW-0963">Cytoplasm</keyword>
<evidence type="ECO:0000256" key="3">
    <source>
        <dbReference type="ARBA" id="ARBA00012140"/>
    </source>
</evidence>
<evidence type="ECO:0000256" key="2">
    <source>
        <dbReference type="ARBA" id="ARBA00004496"/>
    </source>
</evidence>
<organism evidence="15 16">
    <name type="scientific">Desulfoprunum benzoelyticum</name>
    <dbReference type="NCBI Taxonomy" id="1506996"/>
    <lineage>
        <taxon>Bacteria</taxon>
        <taxon>Pseudomonadati</taxon>
        <taxon>Thermodesulfobacteriota</taxon>
        <taxon>Desulfobulbia</taxon>
        <taxon>Desulfobulbales</taxon>
        <taxon>Desulfobulbaceae</taxon>
        <taxon>Desulfoprunum</taxon>
    </lineage>
</organism>
<dbReference type="SUPFAM" id="SSF48013">
    <property type="entry name" value="NusB-like"/>
    <property type="match status" value="1"/>
</dbReference>
<comment type="similarity">
    <text evidence="13">Belongs to the class I-like SAM-binding methyltransferase superfamily. RsmB/NOP family.</text>
</comment>
<evidence type="ECO:0000256" key="12">
    <source>
        <dbReference type="ARBA" id="ARBA00047283"/>
    </source>
</evidence>
<sequence>MPRIPQKNRKPPKTARYAAIETLCRMERSRSPVKPLLEGIGVECRVPAADRGLAMTIVYGVLRHRQYLESLMDRLCRHPRHKFDPFILHSLEVGLFQLLRLDRIPQSAAVNETVQAVKAAGLPQRLQGFVNGILRESIRQRPTLPGIDTDPQSGRPWLNHPAWLTNRWRQRFGEDEMRRICASNNEEPTLVLKINGTATTREQYRMSLTSAGIACRDGLFAPQALALPDCQGAIPLLPGYAAGHFLVQDEATQLAPLLLGPFRPGGRYLDACAGLGGKTCHLIELEHDLALRITAIEPDPYRYRKLGENLQRLYPGTGCTTRQCTLQDLVAAGDGPFDGILVDAPCSGTGVTGRHPDIRWNRTEADLLRYQATQLELLDQAAAMTAAGGILVYATCSLEPEENEEVIRLFLLRHDQFRLTDPEPLLPSAAGRFIADRCFAPRPDATIDGFFAARMVRR</sequence>
<accession>A0A840UPJ1</accession>
<dbReference type="InterPro" id="IPR049560">
    <property type="entry name" value="MeTrfase_RsmB-F_NOP2_cat"/>
</dbReference>
<feature type="active site" description="Nucleophile" evidence="13">
    <location>
        <position position="396"/>
    </location>
</feature>
<evidence type="ECO:0000256" key="5">
    <source>
        <dbReference type="ARBA" id="ARBA00022552"/>
    </source>
</evidence>
<dbReference type="AlphaFoldDB" id="A0A840UPJ1"/>
<dbReference type="InterPro" id="IPR001678">
    <property type="entry name" value="MeTrfase_RsmB-F_NOP2_dom"/>
</dbReference>
<dbReference type="PANTHER" id="PTHR22807">
    <property type="entry name" value="NOP2 YEAST -RELATED NOL1/NOP2/FMU SUN DOMAIN-CONTAINING"/>
    <property type="match status" value="1"/>
</dbReference>
<dbReference type="PRINTS" id="PR02008">
    <property type="entry name" value="RCMTFAMILY"/>
</dbReference>
<keyword evidence="6 13" id="KW-0489">Methyltransferase</keyword>
<dbReference type="CDD" id="cd02440">
    <property type="entry name" value="AdoMet_MTases"/>
    <property type="match status" value="1"/>
</dbReference>
<keyword evidence="7 13" id="KW-0808">Transferase</keyword>
<dbReference type="EC" id="2.1.1.176" evidence="3"/>
<comment type="caution">
    <text evidence="15">The sequence shown here is derived from an EMBL/GenBank/DDBJ whole genome shotgun (WGS) entry which is preliminary data.</text>
</comment>
<keyword evidence="8 13" id="KW-0949">S-adenosyl-L-methionine</keyword>
<evidence type="ECO:0000256" key="9">
    <source>
        <dbReference type="ARBA" id="ARBA00022884"/>
    </source>
</evidence>
<feature type="binding site" evidence="13">
    <location>
        <position position="297"/>
    </location>
    <ligand>
        <name>S-adenosyl-L-methionine</name>
        <dbReference type="ChEBI" id="CHEBI:59789"/>
    </ligand>
</feature>
<dbReference type="Proteomes" id="UP000539642">
    <property type="component" value="Unassembled WGS sequence"/>
</dbReference>
<dbReference type="InterPro" id="IPR006027">
    <property type="entry name" value="NusB_RsmB_TIM44"/>
</dbReference>
<evidence type="ECO:0000313" key="15">
    <source>
        <dbReference type="EMBL" id="MBB5348167.1"/>
    </source>
</evidence>
<dbReference type="Gene3D" id="3.40.50.150">
    <property type="entry name" value="Vaccinia Virus protein VP39"/>
    <property type="match status" value="1"/>
</dbReference>
<dbReference type="RefSeq" id="WP_183350644.1">
    <property type="nucleotide sequence ID" value="NZ_JACHEO010000009.1"/>
</dbReference>
<evidence type="ECO:0000256" key="8">
    <source>
        <dbReference type="ARBA" id="ARBA00022691"/>
    </source>
</evidence>
<dbReference type="InterPro" id="IPR054728">
    <property type="entry name" value="RsmB-like_ferredoxin"/>
</dbReference>